<gene>
    <name evidence="7" type="ORF">SAMN07250955_11337</name>
</gene>
<comment type="similarity">
    <text evidence="2">Belongs to the bacterial solute-binding protein 5 family.</text>
</comment>
<dbReference type="GO" id="GO:0043190">
    <property type="term" value="C:ATP-binding cassette (ABC) transporter complex"/>
    <property type="evidence" value="ECO:0007669"/>
    <property type="project" value="InterPro"/>
</dbReference>
<dbReference type="InterPro" id="IPR039424">
    <property type="entry name" value="SBP_5"/>
</dbReference>
<evidence type="ECO:0000256" key="3">
    <source>
        <dbReference type="ARBA" id="ARBA00022448"/>
    </source>
</evidence>
<feature type="domain" description="Solute-binding protein family 5" evidence="6">
    <location>
        <begin position="86"/>
        <end position="454"/>
    </location>
</feature>
<dbReference type="OrthoDB" id="9803988at2"/>
<dbReference type="GO" id="GO:0015833">
    <property type="term" value="P:peptide transport"/>
    <property type="evidence" value="ECO:0007669"/>
    <property type="project" value="TreeGrafter"/>
</dbReference>
<dbReference type="GO" id="GO:0030288">
    <property type="term" value="C:outer membrane-bounded periplasmic space"/>
    <property type="evidence" value="ECO:0007669"/>
    <property type="project" value="UniProtKB-ARBA"/>
</dbReference>
<evidence type="ECO:0000256" key="5">
    <source>
        <dbReference type="SAM" id="SignalP"/>
    </source>
</evidence>
<dbReference type="PANTHER" id="PTHR30290">
    <property type="entry name" value="PERIPLASMIC BINDING COMPONENT OF ABC TRANSPORTER"/>
    <property type="match status" value="1"/>
</dbReference>
<dbReference type="EMBL" id="FYEH01000013">
    <property type="protein sequence ID" value="SNB75410.1"/>
    <property type="molecule type" value="Genomic_DNA"/>
</dbReference>
<evidence type="ECO:0000256" key="1">
    <source>
        <dbReference type="ARBA" id="ARBA00004418"/>
    </source>
</evidence>
<proteinExistence type="inferred from homology"/>
<dbReference type="CDD" id="cd08512">
    <property type="entry name" value="PBP2_NikA_DppA_OppA_like_7"/>
    <property type="match status" value="1"/>
</dbReference>
<evidence type="ECO:0000313" key="7">
    <source>
        <dbReference type="EMBL" id="SNB75410.1"/>
    </source>
</evidence>
<dbReference type="PIRSF" id="PIRSF002741">
    <property type="entry name" value="MppA"/>
    <property type="match status" value="1"/>
</dbReference>
<reference evidence="7 8" key="1">
    <citation type="submission" date="2017-06" db="EMBL/GenBank/DDBJ databases">
        <authorList>
            <person name="Kim H.J."/>
            <person name="Triplett B.A."/>
        </authorList>
    </citation>
    <scope>NUCLEOTIDE SEQUENCE [LARGE SCALE GENOMIC DNA]</scope>
    <source>
        <strain evidence="7 8">B29T1</strain>
    </source>
</reference>
<dbReference type="SUPFAM" id="SSF53850">
    <property type="entry name" value="Periplasmic binding protein-like II"/>
    <property type="match status" value="1"/>
</dbReference>
<keyword evidence="3" id="KW-0813">Transport</keyword>
<dbReference type="GO" id="GO:1904680">
    <property type="term" value="F:peptide transmembrane transporter activity"/>
    <property type="evidence" value="ECO:0007669"/>
    <property type="project" value="TreeGrafter"/>
</dbReference>
<dbReference type="PANTHER" id="PTHR30290:SF10">
    <property type="entry name" value="PERIPLASMIC OLIGOPEPTIDE-BINDING PROTEIN-RELATED"/>
    <property type="match status" value="1"/>
</dbReference>
<evidence type="ECO:0000256" key="2">
    <source>
        <dbReference type="ARBA" id="ARBA00005695"/>
    </source>
</evidence>
<evidence type="ECO:0000313" key="8">
    <source>
        <dbReference type="Proteomes" id="UP000197065"/>
    </source>
</evidence>
<feature type="chain" id="PRO_5012758637" evidence="5">
    <location>
        <begin position="27"/>
        <end position="535"/>
    </location>
</feature>
<name>A0A212RS13_9PROT</name>
<keyword evidence="4 5" id="KW-0732">Signal</keyword>
<dbReference type="Gene3D" id="3.10.105.10">
    <property type="entry name" value="Dipeptide-binding Protein, Domain 3"/>
    <property type="match status" value="1"/>
</dbReference>
<dbReference type="InterPro" id="IPR030678">
    <property type="entry name" value="Peptide/Ni-bd"/>
</dbReference>
<dbReference type="RefSeq" id="WP_088562466.1">
    <property type="nucleotide sequence ID" value="NZ_FYEH01000013.1"/>
</dbReference>
<feature type="signal peptide" evidence="5">
    <location>
        <begin position="1"/>
        <end position="26"/>
    </location>
</feature>
<dbReference type="Pfam" id="PF00496">
    <property type="entry name" value="SBP_bac_5"/>
    <property type="match status" value="1"/>
</dbReference>
<dbReference type="Gene3D" id="3.40.190.10">
    <property type="entry name" value="Periplasmic binding protein-like II"/>
    <property type="match status" value="1"/>
</dbReference>
<evidence type="ECO:0000256" key="4">
    <source>
        <dbReference type="ARBA" id="ARBA00022729"/>
    </source>
</evidence>
<evidence type="ECO:0000259" key="6">
    <source>
        <dbReference type="Pfam" id="PF00496"/>
    </source>
</evidence>
<dbReference type="Proteomes" id="UP000197065">
    <property type="component" value="Unassembled WGS sequence"/>
</dbReference>
<organism evidence="7 8">
    <name type="scientific">Arboricoccus pini</name>
    <dbReference type="NCBI Taxonomy" id="1963835"/>
    <lineage>
        <taxon>Bacteria</taxon>
        <taxon>Pseudomonadati</taxon>
        <taxon>Pseudomonadota</taxon>
        <taxon>Alphaproteobacteria</taxon>
        <taxon>Geminicoccales</taxon>
        <taxon>Geminicoccaceae</taxon>
        <taxon>Arboricoccus</taxon>
    </lineage>
</organism>
<accession>A0A212RS13</accession>
<dbReference type="AlphaFoldDB" id="A0A212RS13"/>
<protein>
    <submittedName>
        <fullName evidence="7">Peptide/nickel transport system substrate-binding protein</fullName>
    </submittedName>
</protein>
<dbReference type="Gene3D" id="3.90.76.10">
    <property type="entry name" value="Dipeptide-binding Protein, Domain 1"/>
    <property type="match status" value="1"/>
</dbReference>
<comment type="subcellular location">
    <subcellularLocation>
        <location evidence="1">Periplasm</location>
    </subcellularLocation>
</comment>
<sequence>MLPLSRRVAMGLLGSAALLPAVSAKAATPKNVLIVVGEQGPNSLDTMLAAANDYTRMVDWQIYDRLVSHGTKQLPNGAIGYDKDVIKPELATSWEVSEDGKTMIFHLRQDATFHDGTPVTADDVKYSFDRAVSVGGFPTIQMAAGALTKPEQFSVVDKYTFKITFDVPNKLTLPDLAVPVPVIVNSKLAKAHATEKDPWALEWTQRNDAGGGAFKVQSWKPGDQLVFARFDDWKSGPKPQFERVVYRQVASPGTRRALLEKGDVDISVGLPPKDYAELAKAGKLKVIGTPIQNDLLFLDMNVKLKPFDNPKVREAIAYAIPYQQIMDAALYNRGVAMFGGDPAQPFDGSWPQPSKFSYDPDKAKKLLAEAGYPDGFSTTLSYDLSQATTREPIAILVQEALLKIGVKLELEKVPGASWFAKMGEKSMPFVIGEFYGWLDTPEYFFFWTFDGKNNSVFNTANYQNPELDALIDKARYEKDQAAYTGQIKQMTEIVMKDIPRIPLARLFYDVAMQSNIANYVYWFHTQMDFRTLGKN</sequence>
<keyword evidence="8" id="KW-1185">Reference proteome</keyword>
<dbReference type="InterPro" id="IPR000914">
    <property type="entry name" value="SBP_5_dom"/>
</dbReference>
<dbReference type="FunFam" id="3.90.76.10:FF:000007">
    <property type="entry name" value="Dipeptide ABC transporter periplasmic dipeptide-binding protein"/>
    <property type="match status" value="1"/>
</dbReference>